<dbReference type="AlphaFoldDB" id="A0A2G8LLH8"/>
<accession>A0A2G8LLH8</accession>
<sequence length="184" mass="20704">MLINMLLFLEQTNRVNFITVCRQRNNRATMMTSSVRSSIRGIVICSVLLCVSCAPAPGREESTTGHGVISTEVENSIPPSDSFDGVSLLRKTLLKIYEDELQDLISRLTGNLDIIDRAVNGDHGLPNLMLGTQPDIIEKRDEPLVLGRGTNLHLYVLSRKLAQLRYEESMRNIELNEKKFQQYG</sequence>
<dbReference type="Proteomes" id="UP000230750">
    <property type="component" value="Unassembled WGS sequence"/>
</dbReference>
<keyword evidence="2" id="KW-1185">Reference proteome</keyword>
<dbReference type="EMBL" id="MRZV01000040">
    <property type="protein sequence ID" value="PIK61117.1"/>
    <property type="molecule type" value="Genomic_DNA"/>
</dbReference>
<organism evidence="1 2">
    <name type="scientific">Stichopus japonicus</name>
    <name type="common">Sea cucumber</name>
    <dbReference type="NCBI Taxonomy" id="307972"/>
    <lineage>
        <taxon>Eukaryota</taxon>
        <taxon>Metazoa</taxon>
        <taxon>Echinodermata</taxon>
        <taxon>Eleutherozoa</taxon>
        <taxon>Echinozoa</taxon>
        <taxon>Holothuroidea</taxon>
        <taxon>Aspidochirotacea</taxon>
        <taxon>Aspidochirotida</taxon>
        <taxon>Stichopodidae</taxon>
        <taxon>Apostichopus</taxon>
    </lineage>
</organism>
<protein>
    <submittedName>
        <fullName evidence="1">Uncharacterized protein</fullName>
    </submittedName>
</protein>
<evidence type="ECO:0000313" key="2">
    <source>
        <dbReference type="Proteomes" id="UP000230750"/>
    </source>
</evidence>
<name>A0A2G8LLH8_STIJA</name>
<proteinExistence type="predicted"/>
<comment type="caution">
    <text evidence="1">The sequence shown here is derived from an EMBL/GenBank/DDBJ whole genome shotgun (WGS) entry which is preliminary data.</text>
</comment>
<evidence type="ECO:0000313" key="1">
    <source>
        <dbReference type="EMBL" id="PIK61117.1"/>
    </source>
</evidence>
<gene>
    <name evidence="1" type="ORF">BSL78_01942</name>
</gene>
<reference evidence="1 2" key="1">
    <citation type="journal article" date="2017" name="PLoS Biol.">
        <title>The sea cucumber genome provides insights into morphological evolution and visceral regeneration.</title>
        <authorList>
            <person name="Zhang X."/>
            <person name="Sun L."/>
            <person name="Yuan J."/>
            <person name="Sun Y."/>
            <person name="Gao Y."/>
            <person name="Zhang L."/>
            <person name="Li S."/>
            <person name="Dai H."/>
            <person name="Hamel J.F."/>
            <person name="Liu C."/>
            <person name="Yu Y."/>
            <person name="Liu S."/>
            <person name="Lin W."/>
            <person name="Guo K."/>
            <person name="Jin S."/>
            <person name="Xu P."/>
            <person name="Storey K.B."/>
            <person name="Huan P."/>
            <person name="Zhang T."/>
            <person name="Zhou Y."/>
            <person name="Zhang J."/>
            <person name="Lin C."/>
            <person name="Li X."/>
            <person name="Xing L."/>
            <person name="Huo D."/>
            <person name="Sun M."/>
            <person name="Wang L."/>
            <person name="Mercier A."/>
            <person name="Li F."/>
            <person name="Yang H."/>
            <person name="Xiang J."/>
        </authorList>
    </citation>
    <scope>NUCLEOTIDE SEQUENCE [LARGE SCALE GENOMIC DNA]</scope>
    <source>
        <strain evidence="1">Shaxun</strain>
        <tissue evidence="1">Muscle</tissue>
    </source>
</reference>